<keyword evidence="1" id="KW-0472">Membrane</keyword>
<gene>
    <name evidence="2" type="ORF">C1J00_31730</name>
</gene>
<reference evidence="2 3" key="1">
    <citation type="submission" date="2018-01" db="EMBL/GenBank/DDBJ databases">
        <title>Draft genome sequence of Streptomyces sp. 13K301.</title>
        <authorList>
            <person name="Sahin N."/>
            <person name="Saygin H."/>
            <person name="Ay H."/>
        </authorList>
    </citation>
    <scope>NUCLEOTIDE SEQUENCE [LARGE SCALE GENOMIC DNA]</scope>
    <source>
        <strain evidence="2 3">13K301</strain>
    </source>
</reference>
<keyword evidence="1" id="KW-1133">Transmembrane helix</keyword>
<feature type="non-terminal residue" evidence="2">
    <location>
        <position position="73"/>
    </location>
</feature>
<comment type="caution">
    <text evidence="2">The sequence shown here is derived from an EMBL/GenBank/DDBJ whole genome shotgun (WGS) entry which is preliminary data.</text>
</comment>
<accession>A0A2N8TH55</accession>
<dbReference type="Proteomes" id="UP000235943">
    <property type="component" value="Unassembled WGS sequence"/>
</dbReference>
<dbReference type="EMBL" id="POUC01000331">
    <property type="protein sequence ID" value="PNG18314.1"/>
    <property type="molecule type" value="Genomic_DNA"/>
</dbReference>
<evidence type="ECO:0000313" key="3">
    <source>
        <dbReference type="Proteomes" id="UP000235943"/>
    </source>
</evidence>
<organism evidence="2 3">
    <name type="scientific">Streptomyces cahuitamycinicus</name>
    <dbReference type="NCBI Taxonomy" id="2070367"/>
    <lineage>
        <taxon>Bacteria</taxon>
        <taxon>Bacillati</taxon>
        <taxon>Actinomycetota</taxon>
        <taxon>Actinomycetes</taxon>
        <taxon>Kitasatosporales</taxon>
        <taxon>Streptomycetaceae</taxon>
        <taxon>Streptomyces</taxon>
    </lineage>
</organism>
<keyword evidence="1" id="KW-0812">Transmembrane</keyword>
<evidence type="ECO:0000256" key="1">
    <source>
        <dbReference type="SAM" id="Phobius"/>
    </source>
</evidence>
<name>A0A2N8TH55_9ACTN</name>
<evidence type="ECO:0000313" key="2">
    <source>
        <dbReference type="EMBL" id="PNG18314.1"/>
    </source>
</evidence>
<sequence>MSTEAITPVFVRLKLSLLRNGLRQSGGRKAAYITSAVFALLFAALQLIGLIALRGHAHAESVVVLAVAVLGLG</sequence>
<proteinExistence type="predicted"/>
<feature type="transmembrane region" description="Helical" evidence="1">
    <location>
        <begin position="30"/>
        <end position="53"/>
    </location>
</feature>
<protein>
    <submittedName>
        <fullName evidence="2">Transporter</fullName>
    </submittedName>
</protein>
<dbReference type="AlphaFoldDB" id="A0A2N8TH55"/>
<keyword evidence="3" id="KW-1185">Reference proteome</keyword>